<dbReference type="RefSeq" id="WP_307001770.1">
    <property type="nucleotide sequence ID" value="NZ_JAUTBK010000002.1"/>
</dbReference>
<dbReference type="InterPro" id="IPR039425">
    <property type="entry name" value="RNA_pol_sigma-70-like"/>
</dbReference>
<evidence type="ECO:0000256" key="1">
    <source>
        <dbReference type="ARBA" id="ARBA00010641"/>
    </source>
</evidence>
<evidence type="ECO:0000313" key="7">
    <source>
        <dbReference type="EMBL" id="MDQ1207520.1"/>
    </source>
</evidence>
<protein>
    <submittedName>
        <fullName evidence="7">RNA polymerase sigma factor (Sigma-70 family)</fullName>
    </submittedName>
</protein>
<dbReference type="PANTHER" id="PTHR43133">
    <property type="entry name" value="RNA POLYMERASE ECF-TYPE SIGMA FACTO"/>
    <property type="match status" value="1"/>
</dbReference>
<dbReference type="EMBL" id="JAUTBK010000002">
    <property type="protein sequence ID" value="MDQ1207520.1"/>
    <property type="molecule type" value="Genomic_DNA"/>
</dbReference>
<dbReference type="PANTHER" id="PTHR43133:SF63">
    <property type="entry name" value="RNA POLYMERASE SIGMA FACTOR FECI-RELATED"/>
    <property type="match status" value="1"/>
</dbReference>
<name>A0ABU0USI5_ACIBI</name>
<gene>
    <name evidence="7" type="ORF">QE380_000443</name>
</gene>
<evidence type="ECO:0000256" key="2">
    <source>
        <dbReference type="ARBA" id="ARBA00023015"/>
    </source>
</evidence>
<sequence>MTVLSSQNLEMLYREHHSWIYTWLYRRLGNSADAADLAQDTFIRVITRKSLLEIEQPRAYLTTVAKSLMLNWFNRRNIEQAYLEVLANQPEFEHPSPEQRYLIVETLIEVIQLLDALPDQIRDVFLHAQLENMNYQQIADQFNLSLSTVKRHIKKAYIHCLTAMLDTDFSC</sequence>
<evidence type="ECO:0000256" key="3">
    <source>
        <dbReference type="ARBA" id="ARBA00023082"/>
    </source>
</evidence>
<dbReference type="InterPro" id="IPR013325">
    <property type="entry name" value="RNA_pol_sigma_r2"/>
</dbReference>
<keyword evidence="8" id="KW-1185">Reference proteome</keyword>
<reference evidence="7 8" key="1">
    <citation type="submission" date="2023-07" db="EMBL/GenBank/DDBJ databases">
        <title>Functional and genomic diversity of the sorghum phyllosphere microbiome.</title>
        <authorList>
            <person name="Shade A."/>
        </authorList>
    </citation>
    <scope>NUCLEOTIDE SEQUENCE [LARGE SCALE GENOMIC DNA]</scope>
    <source>
        <strain evidence="7 8">SORGH_AS_0887</strain>
    </source>
</reference>
<dbReference type="CDD" id="cd06171">
    <property type="entry name" value="Sigma70_r4"/>
    <property type="match status" value="1"/>
</dbReference>
<feature type="domain" description="RNA polymerase sigma factor 70 region 4 type 2" evidence="6">
    <location>
        <begin position="109"/>
        <end position="160"/>
    </location>
</feature>
<keyword evidence="4" id="KW-0804">Transcription</keyword>
<feature type="domain" description="RNA polymerase sigma-70 region 2" evidence="5">
    <location>
        <begin position="12"/>
        <end position="76"/>
    </location>
</feature>
<dbReference type="InterPro" id="IPR036388">
    <property type="entry name" value="WH-like_DNA-bd_sf"/>
</dbReference>
<evidence type="ECO:0000259" key="6">
    <source>
        <dbReference type="Pfam" id="PF08281"/>
    </source>
</evidence>
<dbReference type="Proteomes" id="UP001233360">
    <property type="component" value="Unassembled WGS sequence"/>
</dbReference>
<evidence type="ECO:0000313" key="8">
    <source>
        <dbReference type="Proteomes" id="UP001233360"/>
    </source>
</evidence>
<keyword evidence="3" id="KW-0731">Sigma factor</keyword>
<dbReference type="InterPro" id="IPR013324">
    <property type="entry name" value="RNA_pol_sigma_r3/r4-like"/>
</dbReference>
<evidence type="ECO:0000256" key="4">
    <source>
        <dbReference type="ARBA" id="ARBA00023163"/>
    </source>
</evidence>
<dbReference type="InterPro" id="IPR007627">
    <property type="entry name" value="RNA_pol_sigma70_r2"/>
</dbReference>
<dbReference type="SUPFAM" id="SSF88659">
    <property type="entry name" value="Sigma3 and sigma4 domains of RNA polymerase sigma factors"/>
    <property type="match status" value="1"/>
</dbReference>
<keyword evidence="2" id="KW-0805">Transcription regulation</keyword>
<dbReference type="Pfam" id="PF04542">
    <property type="entry name" value="Sigma70_r2"/>
    <property type="match status" value="1"/>
</dbReference>
<comment type="similarity">
    <text evidence="1">Belongs to the sigma-70 factor family. ECF subfamily.</text>
</comment>
<proteinExistence type="inferred from homology"/>
<dbReference type="SUPFAM" id="SSF88946">
    <property type="entry name" value="Sigma2 domain of RNA polymerase sigma factors"/>
    <property type="match status" value="1"/>
</dbReference>
<comment type="caution">
    <text evidence="7">The sequence shown here is derived from an EMBL/GenBank/DDBJ whole genome shotgun (WGS) entry which is preliminary data.</text>
</comment>
<dbReference type="Gene3D" id="1.10.1740.10">
    <property type="match status" value="1"/>
</dbReference>
<evidence type="ECO:0000259" key="5">
    <source>
        <dbReference type="Pfam" id="PF04542"/>
    </source>
</evidence>
<dbReference type="InterPro" id="IPR013249">
    <property type="entry name" value="RNA_pol_sigma70_r4_t2"/>
</dbReference>
<dbReference type="Gene3D" id="1.10.10.10">
    <property type="entry name" value="Winged helix-like DNA-binding domain superfamily/Winged helix DNA-binding domain"/>
    <property type="match status" value="1"/>
</dbReference>
<dbReference type="NCBIfam" id="NF009180">
    <property type="entry name" value="PRK12528.1"/>
    <property type="match status" value="1"/>
</dbReference>
<organism evidence="7 8">
    <name type="scientific">Acinetobacter baylyi</name>
    <dbReference type="NCBI Taxonomy" id="202950"/>
    <lineage>
        <taxon>Bacteria</taxon>
        <taxon>Pseudomonadati</taxon>
        <taxon>Pseudomonadota</taxon>
        <taxon>Gammaproteobacteria</taxon>
        <taxon>Moraxellales</taxon>
        <taxon>Moraxellaceae</taxon>
        <taxon>Acinetobacter</taxon>
    </lineage>
</organism>
<dbReference type="Pfam" id="PF08281">
    <property type="entry name" value="Sigma70_r4_2"/>
    <property type="match status" value="1"/>
</dbReference>
<accession>A0ABU0USI5</accession>
<dbReference type="InterPro" id="IPR014284">
    <property type="entry name" value="RNA_pol_sigma-70_dom"/>
</dbReference>
<dbReference type="NCBIfam" id="TIGR02937">
    <property type="entry name" value="sigma70-ECF"/>
    <property type="match status" value="1"/>
</dbReference>